<dbReference type="Pfam" id="PF13365">
    <property type="entry name" value="Trypsin_2"/>
    <property type="match status" value="1"/>
</dbReference>
<dbReference type="PANTHER" id="PTHR43343">
    <property type="entry name" value="PEPTIDASE S12"/>
    <property type="match status" value="1"/>
</dbReference>
<dbReference type="GO" id="GO:0004252">
    <property type="term" value="F:serine-type endopeptidase activity"/>
    <property type="evidence" value="ECO:0007669"/>
    <property type="project" value="InterPro"/>
</dbReference>
<organism evidence="7 8">
    <name type="scientific">Limosilactobacillus fermentum</name>
    <name type="common">Lactobacillus fermentum</name>
    <dbReference type="NCBI Taxonomy" id="1613"/>
    <lineage>
        <taxon>Bacteria</taxon>
        <taxon>Bacillati</taxon>
        <taxon>Bacillota</taxon>
        <taxon>Bacilli</taxon>
        <taxon>Lactobacillales</taxon>
        <taxon>Lactobacillaceae</taxon>
        <taxon>Limosilactobacillus</taxon>
    </lineage>
</organism>
<keyword evidence="2" id="KW-0645">Protease</keyword>
<dbReference type="InterPro" id="IPR051201">
    <property type="entry name" value="Chloro_Bact_Ser_Proteases"/>
</dbReference>
<dbReference type="InterPro" id="IPR001478">
    <property type="entry name" value="PDZ"/>
</dbReference>
<dbReference type="PATRIC" id="fig|1613.112.peg.954"/>
<keyword evidence="4" id="KW-0720">Serine protease</keyword>
<accession>A0A1D7ZWY6</accession>
<dbReference type="Gene3D" id="2.40.10.10">
    <property type="entry name" value="Trypsin-like serine proteases"/>
    <property type="match status" value="2"/>
</dbReference>
<comment type="similarity">
    <text evidence="1">Belongs to the peptidase S1C family.</text>
</comment>
<dbReference type="EMBL" id="CP017151">
    <property type="protein sequence ID" value="AOR74370.1"/>
    <property type="molecule type" value="Genomic_DNA"/>
</dbReference>
<evidence type="ECO:0000256" key="1">
    <source>
        <dbReference type="ARBA" id="ARBA00010541"/>
    </source>
</evidence>
<dbReference type="AlphaFoldDB" id="A0A1D7ZWY6"/>
<dbReference type="SUPFAM" id="SSF50156">
    <property type="entry name" value="PDZ domain-like"/>
    <property type="match status" value="1"/>
</dbReference>
<dbReference type="InterPro" id="IPR001940">
    <property type="entry name" value="Peptidase_S1C"/>
</dbReference>
<dbReference type="PANTHER" id="PTHR43343:SF3">
    <property type="entry name" value="PROTEASE DO-LIKE 8, CHLOROPLASTIC"/>
    <property type="match status" value="1"/>
</dbReference>
<keyword evidence="3 7" id="KW-0378">Hydrolase</keyword>
<feature type="domain" description="PDZ" evidence="6">
    <location>
        <begin position="300"/>
        <end position="397"/>
    </location>
</feature>
<dbReference type="InterPro" id="IPR009003">
    <property type="entry name" value="Peptidase_S1_PA"/>
</dbReference>
<proteinExistence type="inferred from homology"/>
<evidence type="ECO:0000256" key="2">
    <source>
        <dbReference type="ARBA" id="ARBA00022670"/>
    </source>
</evidence>
<dbReference type="InterPro" id="IPR036034">
    <property type="entry name" value="PDZ_sf"/>
</dbReference>
<dbReference type="PROSITE" id="PS50106">
    <property type="entry name" value="PDZ"/>
    <property type="match status" value="1"/>
</dbReference>
<dbReference type="SMART" id="SM00228">
    <property type="entry name" value="PDZ"/>
    <property type="match status" value="1"/>
</dbReference>
<sequence length="428" mass="43817">MGGKTMKKHLAPQQRRFWGKVILVGVLAGLLGGGAALGINSAISTYRNYATTKVPAGSSKSGGTSVSKNKASLTNETTKAYNATKNAVVSVINKQATSSSDSLYGNVTDGSTSSGSGSLETASEGSGVIYKKSGNVAYVVTNNHVVSGSSEIQVILSNGKTVDAQIVGTDETTDLAVLKINAANVTTVATFGNSNDIAAGQDVIAIGSPMGSEYANTVTKGIISATKRTVKASDSSVATTVIQTDAAINSGNSGGPLVNMAGQVIGINSMKLASSTDGTSVEGMGFSIPSNEVVRVINQLIKNGKITRPMLGVSLLDLSDVSSSQQQSVLNLPTSVTKGVVVMKVESGYPAANTGLQQYDVITAINGKKVTDAGDLKTVLYKYKVGDTVTLTYYRDGSKKTAKVELNKEASSSTTTSSSSSDDATSAE</sequence>
<evidence type="ECO:0000256" key="4">
    <source>
        <dbReference type="ARBA" id="ARBA00022825"/>
    </source>
</evidence>
<evidence type="ECO:0000313" key="8">
    <source>
        <dbReference type="Proteomes" id="UP000094714"/>
    </source>
</evidence>
<dbReference type="GO" id="GO:0006508">
    <property type="term" value="P:proteolysis"/>
    <property type="evidence" value="ECO:0007669"/>
    <property type="project" value="UniProtKB-KW"/>
</dbReference>
<reference evidence="7 8" key="1">
    <citation type="submission" date="2016-09" db="EMBL/GenBank/DDBJ databases">
        <title>Genome Sequence of the Lactobacillus fermentum strain NCC2970 (CNCM I-5068).</title>
        <authorList>
            <person name="Barretto C."/>
            <person name="Ngom-Bru C."/>
            <person name="Genevaz A."/>
            <person name="Fournier C."/>
            <person name="Moine D."/>
            <person name="Kassam M."/>
            <person name="Iltis A."/>
            <person name="Sagory-Zalkind P."/>
            <person name="Faucherand G."/>
            <person name="Descombes P."/>
            <person name="Duboux S."/>
        </authorList>
    </citation>
    <scope>NUCLEOTIDE SEQUENCE [LARGE SCALE GENOMIC DNA]</scope>
    <source>
        <strain evidence="7 8">NCC2970</strain>
    </source>
</reference>
<dbReference type="CDD" id="cd06781">
    <property type="entry name" value="cpPDZ_BsHtra-like"/>
    <property type="match status" value="1"/>
</dbReference>
<dbReference type="Proteomes" id="UP000094714">
    <property type="component" value="Chromosome"/>
</dbReference>
<evidence type="ECO:0000256" key="3">
    <source>
        <dbReference type="ARBA" id="ARBA00022801"/>
    </source>
</evidence>
<evidence type="ECO:0000256" key="5">
    <source>
        <dbReference type="SAM" id="MobiDB-lite"/>
    </source>
</evidence>
<dbReference type="SUPFAM" id="SSF50494">
    <property type="entry name" value="Trypsin-like serine proteases"/>
    <property type="match status" value="1"/>
</dbReference>
<dbReference type="PRINTS" id="PR00834">
    <property type="entry name" value="PROTEASES2C"/>
</dbReference>
<gene>
    <name evidence="7" type="ORF">LACFE_CDS0910</name>
</gene>
<feature type="region of interest" description="Disordered" evidence="5">
    <location>
        <begin position="403"/>
        <end position="428"/>
    </location>
</feature>
<protein>
    <submittedName>
        <fullName evidence="7">S1 family peptidase</fullName>
        <ecNumber evidence="7">3.4.21.107</ecNumber>
    </submittedName>
</protein>
<dbReference type="Pfam" id="PF13180">
    <property type="entry name" value="PDZ_2"/>
    <property type="match status" value="1"/>
</dbReference>
<evidence type="ECO:0000259" key="6">
    <source>
        <dbReference type="PROSITE" id="PS50106"/>
    </source>
</evidence>
<evidence type="ECO:0000313" key="7">
    <source>
        <dbReference type="EMBL" id="AOR74370.1"/>
    </source>
</evidence>
<dbReference type="InterPro" id="IPR043504">
    <property type="entry name" value="Peptidase_S1_PA_chymotrypsin"/>
</dbReference>
<name>A0A1D7ZWY6_LIMFE</name>
<dbReference type="EC" id="3.4.21.107" evidence="7"/>
<feature type="compositionally biased region" description="Low complexity" evidence="5">
    <location>
        <begin position="410"/>
        <end position="428"/>
    </location>
</feature>
<dbReference type="Gene3D" id="2.30.42.10">
    <property type="match status" value="1"/>
</dbReference>